<gene>
    <name evidence="1" type="ORF">QO192_03650</name>
</gene>
<reference evidence="1 2" key="1">
    <citation type="submission" date="2023-05" db="EMBL/GenBank/DDBJ databases">
        <title>Adaptations of aquatic viruses from atmosphere-close ecosystems of the Central Arctic Ocean.</title>
        <authorList>
            <person name="Rahlff J."/>
            <person name="Holmfeldt K."/>
        </authorList>
    </citation>
    <scope>NUCLEOTIDE SEQUENCE [LARGE SCALE GENOMIC DNA]</scope>
    <source>
        <strain evidence="1 2">Arc14</strain>
    </source>
</reference>
<dbReference type="EMBL" id="JASMRN010000002">
    <property type="protein sequence ID" value="MEZ7514374.1"/>
    <property type="molecule type" value="Genomic_DNA"/>
</dbReference>
<comment type="caution">
    <text evidence="1">The sequence shown here is derived from an EMBL/GenBank/DDBJ whole genome shotgun (WGS) entry which is preliminary data.</text>
</comment>
<proteinExistence type="predicted"/>
<dbReference type="CDD" id="cd07820">
    <property type="entry name" value="SRPBCC_3"/>
    <property type="match status" value="1"/>
</dbReference>
<protein>
    <submittedName>
        <fullName evidence="1">SRPBCC family protein</fullName>
    </submittedName>
</protein>
<dbReference type="Proteomes" id="UP001568894">
    <property type="component" value="Unassembled WGS sequence"/>
</dbReference>
<dbReference type="RefSeq" id="WP_371568078.1">
    <property type="nucleotide sequence ID" value="NZ_JASMRN010000002.1"/>
</dbReference>
<sequence>MTTITLITVIKAPIQLVFDHARNIDTHQDSAAKSNEIAIAGTTSGLINKGETVTWRGKHFGIFLQHQSVISQMKQPTYFIDEQLKGHFKNFKHQHFFEEKDSQTIMKDLMQYETPYGIFGQIFDKLALKKHLTQFLIERNSHLKLVSEKSK</sequence>
<evidence type="ECO:0000313" key="1">
    <source>
        <dbReference type="EMBL" id="MEZ7514374.1"/>
    </source>
</evidence>
<keyword evidence="2" id="KW-1185">Reference proteome</keyword>
<evidence type="ECO:0000313" key="2">
    <source>
        <dbReference type="Proteomes" id="UP001568894"/>
    </source>
</evidence>
<dbReference type="Gene3D" id="3.30.530.20">
    <property type="match status" value="1"/>
</dbReference>
<dbReference type="SUPFAM" id="SSF55961">
    <property type="entry name" value="Bet v1-like"/>
    <property type="match status" value="1"/>
</dbReference>
<accession>A0ABV4K9Q1</accession>
<name>A0ABV4K9Q1_9FLAO</name>
<organism evidence="1 2">
    <name type="scientific">Flavobacterium frigidarium</name>
    <dbReference type="NCBI Taxonomy" id="99286"/>
    <lineage>
        <taxon>Bacteria</taxon>
        <taxon>Pseudomonadati</taxon>
        <taxon>Bacteroidota</taxon>
        <taxon>Flavobacteriia</taxon>
        <taxon>Flavobacteriales</taxon>
        <taxon>Flavobacteriaceae</taxon>
        <taxon>Flavobacterium</taxon>
    </lineage>
</organism>
<dbReference type="InterPro" id="IPR023393">
    <property type="entry name" value="START-like_dom_sf"/>
</dbReference>